<keyword evidence="2" id="KW-0862">Zinc</keyword>
<dbReference type="InterPro" id="IPR002328">
    <property type="entry name" value="ADH_Zn_CS"/>
</dbReference>
<dbReference type="InterPro" id="IPR013154">
    <property type="entry name" value="ADH-like_N"/>
</dbReference>
<dbReference type="EMBL" id="FNFD01000026">
    <property type="protein sequence ID" value="SDL64699.1"/>
    <property type="molecule type" value="Genomic_DNA"/>
</dbReference>
<protein>
    <submittedName>
        <fullName evidence="4">NADPH:quinone reductase</fullName>
    </submittedName>
</protein>
<dbReference type="InterPro" id="IPR036291">
    <property type="entry name" value="NAD(P)-bd_dom_sf"/>
</dbReference>
<proteinExistence type="inferred from homology"/>
<evidence type="ECO:0000256" key="2">
    <source>
        <dbReference type="RuleBase" id="RU361277"/>
    </source>
</evidence>
<dbReference type="RefSeq" id="WP_084335282.1">
    <property type="nucleotide sequence ID" value="NZ_FNFD01000026.1"/>
</dbReference>
<keyword evidence="2" id="KW-0479">Metal-binding</keyword>
<dbReference type="AlphaFoldDB" id="A0A1G9LRV6"/>
<dbReference type="PANTHER" id="PTHR43677:SF4">
    <property type="entry name" value="QUINONE OXIDOREDUCTASE-LIKE PROTEIN 2"/>
    <property type="match status" value="1"/>
</dbReference>
<sequence length="338" mass="36990">MSRVIRFHQFGQADVLKFEEQPTPQPGPGEVLIRVAAIGVSWSDVLWRQDLAPQHARLPAGLGHELAGEVLAVGEGVDDLSVGTRVASFPAHSVNQYPAYGDCMLMPRTALTRYPDLLTPVEASVHYTPLLIAYFAFAELARLQPGQRVLVTDGSRCSGPAAIQLAKAMGAQVITTTSTEDDREYLTQLGADKVINTEEEDLVGRIAKLTDSRGVEVVFDALGGPQMCMLGDVMAPCGKLILYGLNGGNQTPFPACAAFKKNFKFFVHCVFDFTGDPELGIVQEREALERALARINQMTADRLLTPQIDRVFAFDKVQDAHRYMETCPSRGRVVLQVE</sequence>
<dbReference type="GO" id="GO:0008270">
    <property type="term" value="F:zinc ion binding"/>
    <property type="evidence" value="ECO:0007669"/>
    <property type="project" value="InterPro"/>
</dbReference>
<dbReference type="PROSITE" id="PS00059">
    <property type="entry name" value="ADH_ZINC"/>
    <property type="match status" value="1"/>
</dbReference>
<reference evidence="4 5" key="1">
    <citation type="submission" date="2016-10" db="EMBL/GenBank/DDBJ databases">
        <authorList>
            <person name="de Groot N.N."/>
        </authorList>
    </citation>
    <scope>NUCLEOTIDE SEQUENCE [LARGE SCALE GENOMIC DNA]</scope>
    <source>
        <strain evidence="4 5">JCM 21544</strain>
    </source>
</reference>
<dbReference type="Pfam" id="PF00107">
    <property type="entry name" value="ADH_zinc_N"/>
    <property type="match status" value="1"/>
</dbReference>
<name>A0A1G9LRV6_9PSED</name>
<dbReference type="STRING" id="137658.SAMN05216186_12618"/>
<dbReference type="SUPFAM" id="SSF50129">
    <property type="entry name" value="GroES-like"/>
    <property type="match status" value="1"/>
</dbReference>
<dbReference type="InterPro" id="IPR051397">
    <property type="entry name" value="Zn-ADH-like_protein"/>
</dbReference>
<organism evidence="4 5">
    <name type="scientific">Pseudomonas indica</name>
    <dbReference type="NCBI Taxonomy" id="137658"/>
    <lineage>
        <taxon>Bacteria</taxon>
        <taxon>Pseudomonadati</taxon>
        <taxon>Pseudomonadota</taxon>
        <taxon>Gammaproteobacteria</taxon>
        <taxon>Pseudomonadales</taxon>
        <taxon>Pseudomonadaceae</taxon>
        <taxon>Pseudomonas</taxon>
    </lineage>
</organism>
<keyword evidence="5" id="KW-1185">Reference proteome</keyword>
<dbReference type="SUPFAM" id="SSF51735">
    <property type="entry name" value="NAD(P)-binding Rossmann-fold domains"/>
    <property type="match status" value="1"/>
</dbReference>
<evidence type="ECO:0000313" key="4">
    <source>
        <dbReference type="EMBL" id="SDL64699.1"/>
    </source>
</evidence>
<feature type="domain" description="Enoyl reductase (ER)" evidence="3">
    <location>
        <begin position="11"/>
        <end position="335"/>
    </location>
</feature>
<dbReference type="Gene3D" id="3.40.50.720">
    <property type="entry name" value="NAD(P)-binding Rossmann-like Domain"/>
    <property type="match status" value="1"/>
</dbReference>
<dbReference type="Pfam" id="PF08240">
    <property type="entry name" value="ADH_N"/>
    <property type="match status" value="1"/>
</dbReference>
<comment type="similarity">
    <text evidence="2">Belongs to the zinc-containing alcohol dehydrogenase family.</text>
</comment>
<evidence type="ECO:0000259" key="3">
    <source>
        <dbReference type="SMART" id="SM00829"/>
    </source>
</evidence>
<accession>A0A1G9LRV6</accession>
<comment type="cofactor">
    <cofactor evidence="2">
        <name>Zn(2+)</name>
        <dbReference type="ChEBI" id="CHEBI:29105"/>
    </cofactor>
</comment>
<evidence type="ECO:0000256" key="1">
    <source>
        <dbReference type="ARBA" id="ARBA00023002"/>
    </source>
</evidence>
<dbReference type="SMART" id="SM00829">
    <property type="entry name" value="PKS_ER"/>
    <property type="match status" value="1"/>
</dbReference>
<dbReference type="PANTHER" id="PTHR43677">
    <property type="entry name" value="SHORT-CHAIN DEHYDROGENASE/REDUCTASE"/>
    <property type="match status" value="1"/>
</dbReference>
<evidence type="ECO:0000313" key="5">
    <source>
        <dbReference type="Proteomes" id="UP000198706"/>
    </source>
</evidence>
<dbReference type="CDD" id="cd08268">
    <property type="entry name" value="MDR2"/>
    <property type="match status" value="1"/>
</dbReference>
<dbReference type="InterPro" id="IPR011032">
    <property type="entry name" value="GroES-like_sf"/>
</dbReference>
<dbReference type="InterPro" id="IPR013149">
    <property type="entry name" value="ADH-like_C"/>
</dbReference>
<gene>
    <name evidence="4" type="ORF">SAMN05216186_12618</name>
</gene>
<dbReference type="GO" id="GO:0016616">
    <property type="term" value="F:oxidoreductase activity, acting on the CH-OH group of donors, NAD or NADP as acceptor"/>
    <property type="evidence" value="ECO:0007669"/>
    <property type="project" value="UniProtKB-ARBA"/>
</dbReference>
<dbReference type="InterPro" id="IPR020843">
    <property type="entry name" value="ER"/>
</dbReference>
<dbReference type="Proteomes" id="UP000198706">
    <property type="component" value="Unassembled WGS sequence"/>
</dbReference>
<keyword evidence="1" id="KW-0560">Oxidoreductase</keyword>
<dbReference type="Gene3D" id="3.90.180.10">
    <property type="entry name" value="Medium-chain alcohol dehydrogenases, catalytic domain"/>
    <property type="match status" value="1"/>
</dbReference>